<sequence>MSKTLIYAHRGASNLAPENTMPAFQLACESGAEGIEIDVQLTKDRVPVIIHDENVRRTTNGTGLVQEYTCEQIKKLDAGSWYSTKFSDCSIVTLDEFLCWFKTLPMLLNLELKTNVIEYKGIERLVYDALQSHQMLDRTVISSFNFNSIKTINEIDPHVQTAFLTSKKRHNLVKFAKKLGTTSLHVRYRLLDKKLVKDCHKNKLSLRVYTINRPADMNRCFKLKCDAIFTDCPYEAVEYRTQIQKSEKE</sequence>
<dbReference type="EMBL" id="JBHTBY010000006">
    <property type="protein sequence ID" value="MFC7320779.1"/>
    <property type="molecule type" value="Genomic_DNA"/>
</dbReference>
<gene>
    <name evidence="2" type="ORF">ACFQMN_07780</name>
</gene>
<dbReference type="SUPFAM" id="SSF51695">
    <property type="entry name" value="PLC-like phosphodiesterases"/>
    <property type="match status" value="1"/>
</dbReference>
<dbReference type="PANTHER" id="PTHR46211:SF1">
    <property type="entry name" value="GLYCEROPHOSPHODIESTER PHOSPHODIESTERASE, CYTOPLASMIC"/>
    <property type="match status" value="1"/>
</dbReference>
<reference evidence="3" key="1">
    <citation type="journal article" date="2019" name="Int. J. Syst. Evol. Microbiol.">
        <title>The Global Catalogue of Microorganisms (GCM) 10K type strain sequencing project: providing services to taxonomists for standard genome sequencing and annotation.</title>
        <authorList>
            <consortium name="The Broad Institute Genomics Platform"/>
            <consortium name="The Broad Institute Genome Sequencing Center for Infectious Disease"/>
            <person name="Wu L."/>
            <person name="Ma J."/>
        </authorList>
    </citation>
    <scope>NUCLEOTIDE SEQUENCE [LARGE SCALE GENOMIC DNA]</scope>
    <source>
        <strain evidence="3">CCUG 73951</strain>
    </source>
</reference>
<evidence type="ECO:0000313" key="2">
    <source>
        <dbReference type="EMBL" id="MFC7320779.1"/>
    </source>
</evidence>
<dbReference type="InterPro" id="IPR017946">
    <property type="entry name" value="PLC-like_Pdiesterase_TIM-brl"/>
</dbReference>
<protein>
    <submittedName>
        <fullName evidence="2">Glycerophosphodiester phosphodiesterase</fullName>
    </submittedName>
</protein>
<dbReference type="Pfam" id="PF03009">
    <property type="entry name" value="GDPD"/>
    <property type="match status" value="1"/>
</dbReference>
<comment type="caution">
    <text evidence="2">The sequence shown here is derived from an EMBL/GenBank/DDBJ whole genome shotgun (WGS) entry which is preliminary data.</text>
</comment>
<dbReference type="Gene3D" id="3.20.20.190">
    <property type="entry name" value="Phosphatidylinositol (PI) phosphodiesterase"/>
    <property type="match status" value="1"/>
</dbReference>
<proteinExistence type="predicted"/>
<organism evidence="2 3">
    <name type="scientific">Halobacillus campisalis</name>
    <dbReference type="NCBI Taxonomy" id="435909"/>
    <lineage>
        <taxon>Bacteria</taxon>
        <taxon>Bacillati</taxon>
        <taxon>Bacillota</taxon>
        <taxon>Bacilli</taxon>
        <taxon>Bacillales</taxon>
        <taxon>Bacillaceae</taxon>
        <taxon>Halobacillus</taxon>
    </lineage>
</organism>
<name>A0ABW2K269_9BACI</name>
<keyword evidence="3" id="KW-1185">Reference proteome</keyword>
<dbReference type="PANTHER" id="PTHR46211">
    <property type="entry name" value="GLYCEROPHOSPHORYL DIESTER PHOSPHODIESTERASE"/>
    <property type="match status" value="1"/>
</dbReference>
<dbReference type="InterPro" id="IPR030395">
    <property type="entry name" value="GP_PDE_dom"/>
</dbReference>
<evidence type="ECO:0000259" key="1">
    <source>
        <dbReference type="PROSITE" id="PS51704"/>
    </source>
</evidence>
<dbReference type="RefSeq" id="WP_289214372.1">
    <property type="nucleotide sequence ID" value="NZ_JAPVRC010000001.1"/>
</dbReference>
<dbReference type="Proteomes" id="UP001596494">
    <property type="component" value="Unassembled WGS sequence"/>
</dbReference>
<dbReference type="PROSITE" id="PS51704">
    <property type="entry name" value="GP_PDE"/>
    <property type="match status" value="1"/>
</dbReference>
<dbReference type="CDD" id="cd08563">
    <property type="entry name" value="GDPD_TtGDE_like"/>
    <property type="match status" value="1"/>
</dbReference>
<feature type="domain" description="GP-PDE" evidence="1">
    <location>
        <begin position="4"/>
        <end position="240"/>
    </location>
</feature>
<evidence type="ECO:0000313" key="3">
    <source>
        <dbReference type="Proteomes" id="UP001596494"/>
    </source>
</evidence>
<accession>A0ABW2K269</accession>